<dbReference type="InterPro" id="IPR038726">
    <property type="entry name" value="PDDEXK_AddAB-type"/>
</dbReference>
<dbReference type="RefSeq" id="WP_071863889.1">
    <property type="nucleotide sequence ID" value="NZ_JBHLVQ010000010.1"/>
</dbReference>
<dbReference type="GO" id="GO:0006310">
    <property type="term" value="P:DNA recombination"/>
    <property type="evidence" value="ECO:0007669"/>
    <property type="project" value="TreeGrafter"/>
</dbReference>
<keyword evidence="8" id="KW-0238">DNA-binding</keyword>
<dbReference type="AlphaFoldDB" id="A0A1L8R9A6"/>
<evidence type="ECO:0000259" key="11">
    <source>
        <dbReference type="Pfam" id="PF21445"/>
    </source>
</evidence>
<dbReference type="Proteomes" id="UP000182835">
    <property type="component" value="Unassembled WGS sequence"/>
</dbReference>
<dbReference type="GO" id="GO:0004527">
    <property type="term" value="F:exonuclease activity"/>
    <property type="evidence" value="ECO:0007669"/>
    <property type="project" value="UniProtKB-KW"/>
</dbReference>
<dbReference type="Pfam" id="PF21445">
    <property type="entry name" value="ADDB_N"/>
    <property type="match status" value="1"/>
</dbReference>
<dbReference type="GO" id="GO:0005524">
    <property type="term" value="F:ATP binding"/>
    <property type="evidence" value="ECO:0007669"/>
    <property type="project" value="UniProtKB-KW"/>
</dbReference>
<dbReference type="STRING" id="317010.RU96_GL001058"/>
<dbReference type="GO" id="GO:0006281">
    <property type="term" value="P:DNA repair"/>
    <property type="evidence" value="ECO:0007669"/>
    <property type="project" value="UniProtKB-KW"/>
</dbReference>
<keyword evidence="1" id="KW-0540">Nuclease</keyword>
<dbReference type="PANTHER" id="PTHR30591:SF1">
    <property type="entry name" value="RECBCD ENZYME SUBUNIT RECC"/>
    <property type="match status" value="1"/>
</dbReference>
<evidence type="ECO:0000313" key="12">
    <source>
        <dbReference type="EMBL" id="OJG16316.1"/>
    </source>
</evidence>
<proteinExistence type="predicted"/>
<organism evidence="12 13">
    <name type="scientific">Enterococcus canintestini</name>
    <dbReference type="NCBI Taxonomy" id="317010"/>
    <lineage>
        <taxon>Bacteria</taxon>
        <taxon>Bacillati</taxon>
        <taxon>Bacillota</taxon>
        <taxon>Bacilli</taxon>
        <taxon>Lactobacillales</taxon>
        <taxon>Enterococcaceae</taxon>
        <taxon>Enterococcus</taxon>
    </lineage>
</organism>
<name>A0A1L8R9A6_9ENTE</name>
<evidence type="ECO:0000256" key="7">
    <source>
        <dbReference type="ARBA" id="ARBA00022840"/>
    </source>
</evidence>
<protein>
    <submittedName>
        <fullName evidence="12">Helicase-exonuclease AddAB, AddB subunit</fullName>
    </submittedName>
</protein>
<gene>
    <name evidence="12" type="ORF">RU96_GL001058</name>
</gene>
<keyword evidence="2" id="KW-0547">Nucleotide-binding</keyword>
<accession>A0A1L8R9A6</accession>
<dbReference type="InterPro" id="IPR027417">
    <property type="entry name" value="P-loop_NTPase"/>
</dbReference>
<evidence type="ECO:0000256" key="2">
    <source>
        <dbReference type="ARBA" id="ARBA00022741"/>
    </source>
</evidence>
<dbReference type="InterPro" id="IPR011604">
    <property type="entry name" value="PDDEXK-like_dom_sf"/>
</dbReference>
<evidence type="ECO:0000313" key="13">
    <source>
        <dbReference type="Proteomes" id="UP000182835"/>
    </source>
</evidence>
<keyword evidence="6 12" id="KW-0269">Exonuclease</keyword>
<dbReference type="InterPro" id="IPR049035">
    <property type="entry name" value="ADDB_N"/>
</dbReference>
<evidence type="ECO:0000256" key="9">
    <source>
        <dbReference type="ARBA" id="ARBA00023204"/>
    </source>
</evidence>
<reference evidence="12 13" key="1">
    <citation type="submission" date="2014-12" db="EMBL/GenBank/DDBJ databases">
        <title>Draft genome sequences of 29 type strains of Enterococci.</title>
        <authorList>
            <person name="Zhong Z."/>
            <person name="Sun Z."/>
            <person name="Liu W."/>
            <person name="Zhang W."/>
            <person name="Zhang H."/>
        </authorList>
    </citation>
    <scope>NUCLEOTIDE SEQUENCE [LARGE SCALE GENOMIC DNA]</scope>
    <source>
        <strain evidence="12 13">DSM 21207</strain>
    </source>
</reference>
<evidence type="ECO:0000259" key="10">
    <source>
        <dbReference type="Pfam" id="PF12705"/>
    </source>
</evidence>
<keyword evidence="9" id="KW-0234">DNA repair</keyword>
<evidence type="ECO:0000256" key="1">
    <source>
        <dbReference type="ARBA" id="ARBA00022722"/>
    </source>
</evidence>
<evidence type="ECO:0000256" key="5">
    <source>
        <dbReference type="ARBA" id="ARBA00022806"/>
    </source>
</evidence>
<evidence type="ECO:0000256" key="6">
    <source>
        <dbReference type="ARBA" id="ARBA00022839"/>
    </source>
</evidence>
<dbReference type="GO" id="GO:0004386">
    <property type="term" value="F:helicase activity"/>
    <property type="evidence" value="ECO:0007669"/>
    <property type="project" value="UniProtKB-KW"/>
</dbReference>
<dbReference type="Pfam" id="PF12705">
    <property type="entry name" value="PDDEXK_1"/>
    <property type="match status" value="1"/>
</dbReference>
<dbReference type="Gene3D" id="3.40.50.300">
    <property type="entry name" value="P-loop containing nucleotide triphosphate hydrolases"/>
    <property type="match status" value="3"/>
</dbReference>
<keyword evidence="7" id="KW-0067">ATP-binding</keyword>
<dbReference type="Gene3D" id="3.90.320.10">
    <property type="match status" value="1"/>
</dbReference>
<sequence>MTLQFLIGNGALDHRQIYIKKAQEWLSQDEENQVFFLVPNYNKFEQEQEILKALKPAGAVSFSTIRAQVFSFYRLAWFYLQKTGQLANQTLSEAGSLMLLQKVLEESKEELLLYRGEVEKAGFSAKLLGLYQELQVGNLTPTDLVTSLSSQGQQANADQTLKFAELSLVLSRYENELTKRQLQVVDPLALLTDYFQATTTNGLFEAPDLTKTLFIATDFQELYAQERCLLTTLAQKGHLLMDLVLDKAYVETAPEVLDLFYDTGKIYYQLLHAARENGTKVLVDLKAAQKKEATLQIPVEEFWRQTQNDGSKAVAALPKENIHLFQALKPTDEVNRLAIEIRKLVASGNYRYQDIQILTNDLETYGHLIPPVFHEFEIPFYLDQQVSMAQHPLVEFLQALFALGEYHYRLSDIMRLLKTELFIPDYFFENTTTGLQDYRNIVDQTENIALKFNFQGSFWTRVEDWQIVQYDFENETQEDVDELTTNSNRLRQAFSQQIGGFLQRLEKSRTAKEAVVALYQFLIAIKADVRVKEWREKDIATGNLELARNHEQTWSALMALMDDYVEIYGEDPFNLANFSLLFTTGLENTFYGKVPSAIDQVQLNQLGLARIGQAKITFAIGLNDKNFPAPVSDDSLLTIEDRVVLNTALTNDKQLRDLREESVSKAPFVAYKVFLSACDELFLSYAINHDTEQNLRISPYLQRFVTRGNLAVVALEELSITSEPENFVATYRNLVGQLNLLYRYAKDEKLSLSAKWRTLEKMLLESTYHNLAQRAFESRDHVNLPVTLPKEVAEKLYGKDLYSSISQMESFYQCGYRYFANYGLRLKERELFGLDSLTTGTLFHDALDQFLQAVFSKQKLLVELDEQEAQQLIDTVLQQIFAEPRFMILKSSARMHYLRYRLAKTIKKVVWALQKQSQRTKMTPLATEIVFGQLAGTNGIKGIEEPLSTGGKLAVRGKIDRLDIATTPEHTWLGVIDYKSGAKDFNLTDAYFGLAMQLLTYLDVALVNAAELVGNKNVKAAGAYYMRIQDPVLKAEEASLAEVLKAYKYKGIFLEDSELYPLFDETLAVKERSVIYPILSNKDGVLNKESNSKAFYKEDDLTLLRRHNRNLMKNAAENIVTGQITLNPYKKSSGEKACTFCPFRSLCGFDAMLKQNDYHEIPTLAKDEILNEIKEENGDV</sequence>
<feature type="domain" description="PD-(D/E)XK endonuclease-like" evidence="10">
    <location>
        <begin position="804"/>
        <end position="1147"/>
    </location>
</feature>
<keyword evidence="3" id="KW-0227">DNA damage</keyword>
<dbReference type="SUPFAM" id="SSF52540">
    <property type="entry name" value="P-loop containing nucleoside triphosphate hydrolases"/>
    <property type="match status" value="1"/>
</dbReference>
<keyword evidence="4" id="KW-0378">Hydrolase</keyword>
<dbReference type="EMBL" id="JXKG01000002">
    <property type="protein sequence ID" value="OJG16316.1"/>
    <property type="molecule type" value="Genomic_DNA"/>
</dbReference>
<evidence type="ECO:0000256" key="3">
    <source>
        <dbReference type="ARBA" id="ARBA00022763"/>
    </source>
</evidence>
<feature type="domain" description="ATP-dependent helicase/deoxyribonuclease subunit B N-terminal" evidence="11">
    <location>
        <begin position="5"/>
        <end position="285"/>
    </location>
</feature>
<evidence type="ECO:0000256" key="8">
    <source>
        <dbReference type="ARBA" id="ARBA00023125"/>
    </source>
</evidence>
<dbReference type="OrthoDB" id="9758506at2"/>
<keyword evidence="5 12" id="KW-0347">Helicase</keyword>
<comment type="caution">
    <text evidence="12">The sequence shown here is derived from an EMBL/GenBank/DDBJ whole genome shotgun (WGS) entry which is preliminary data.</text>
</comment>
<dbReference type="GO" id="GO:0003677">
    <property type="term" value="F:DNA binding"/>
    <property type="evidence" value="ECO:0007669"/>
    <property type="project" value="UniProtKB-KW"/>
</dbReference>
<dbReference type="PANTHER" id="PTHR30591">
    <property type="entry name" value="RECBCD ENZYME SUBUNIT RECC"/>
    <property type="match status" value="1"/>
</dbReference>
<evidence type="ECO:0000256" key="4">
    <source>
        <dbReference type="ARBA" id="ARBA00022801"/>
    </source>
</evidence>